<evidence type="ECO:0000313" key="2">
    <source>
        <dbReference type="Proteomes" id="UP000660745"/>
    </source>
</evidence>
<dbReference type="EMBL" id="BMNK01000006">
    <property type="protein sequence ID" value="GGP08465.1"/>
    <property type="molecule type" value="Genomic_DNA"/>
</dbReference>
<reference evidence="1" key="1">
    <citation type="journal article" date="2014" name="Int. J. Syst. Evol. Microbiol.">
        <title>Complete genome sequence of Corynebacterium casei LMG S-19264T (=DSM 44701T), isolated from a smear-ripened cheese.</title>
        <authorList>
            <consortium name="US DOE Joint Genome Institute (JGI-PGF)"/>
            <person name="Walter F."/>
            <person name="Albersmeier A."/>
            <person name="Kalinowski J."/>
            <person name="Ruckert C."/>
        </authorList>
    </citation>
    <scope>NUCLEOTIDE SEQUENCE</scope>
    <source>
        <strain evidence="1">CGMCC 4.7430</strain>
    </source>
</reference>
<accession>A0A918A610</accession>
<evidence type="ECO:0000313" key="1">
    <source>
        <dbReference type="EMBL" id="GGP08465.1"/>
    </source>
</evidence>
<organism evidence="1 2">
    <name type="scientific">Nonomuraea glycinis</name>
    <dbReference type="NCBI Taxonomy" id="2047744"/>
    <lineage>
        <taxon>Bacteria</taxon>
        <taxon>Bacillati</taxon>
        <taxon>Actinomycetota</taxon>
        <taxon>Actinomycetes</taxon>
        <taxon>Streptosporangiales</taxon>
        <taxon>Streptosporangiaceae</taxon>
        <taxon>Nonomuraea</taxon>
    </lineage>
</organism>
<protein>
    <submittedName>
        <fullName evidence="1">Uncharacterized protein</fullName>
    </submittedName>
</protein>
<sequence>MSIADLGIKPIDFCSYFILVSPALRDAAARPLRRARHRGRPCQGVQAPRWCDECEQTIADLLLEGYNRLSDTMSGTPPRTKTGEPIREMDAIAQWLATPLTAEELHQAAAQIRRRPAPHELPYIRAARAQLVHYELRSIEAKVARADAQARGASAQPARDLKTAAWAAPLRTDDHEFELLLNAILRLRKGARDPLDIPGDLIDRASGMDRSHAQRMLRNKLEQLRQLHPAFYCANVVTYLSTTEELSASAQTTVSAPEELIIDRENAHFARRTLTALIADQGARQAKDHYRALLRAISATVLPSGPQLLAWVTRQFSIDMKAAETFVRTLIRLACSAGLDWVAAECT</sequence>
<reference evidence="1" key="2">
    <citation type="submission" date="2020-09" db="EMBL/GenBank/DDBJ databases">
        <authorList>
            <person name="Sun Q."/>
            <person name="Zhou Y."/>
        </authorList>
    </citation>
    <scope>NUCLEOTIDE SEQUENCE</scope>
    <source>
        <strain evidence="1">CGMCC 4.7430</strain>
    </source>
</reference>
<comment type="caution">
    <text evidence="1">The sequence shown here is derived from an EMBL/GenBank/DDBJ whole genome shotgun (WGS) entry which is preliminary data.</text>
</comment>
<name>A0A918A610_9ACTN</name>
<proteinExistence type="predicted"/>
<dbReference type="AlphaFoldDB" id="A0A918A610"/>
<keyword evidence="2" id="KW-1185">Reference proteome</keyword>
<dbReference type="RefSeq" id="WP_189140171.1">
    <property type="nucleotide sequence ID" value="NZ_BMNK01000006.1"/>
</dbReference>
<dbReference type="Proteomes" id="UP000660745">
    <property type="component" value="Unassembled WGS sequence"/>
</dbReference>
<gene>
    <name evidence="1" type="ORF">GCM10012278_40290</name>
</gene>